<evidence type="ECO:0000313" key="2">
    <source>
        <dbReference type="EMBL" id="MDP5226500.1"/>
    </source>
</evidence>
<proteinExistence type="predicted"/>
<organism evidence="2 3">
    <name type="scientific">Arthrobacter horti</name>
    <dbReference type="NCBI Taxonomy" id="3068273"/>
    <lineage>
        <taxon>Bacteria</taxon>
        <taxon>Bacillati</taxon>
        <taxon>Actinomycetota</taxon>
        <taxon>Actinomycetes</taxon>
        <taxon>Micrococcales</taxon>
        <taxon>Micrococcaceae</taxon>
        <taxon>Arthrobacter</taxon>
    </lineage>
</organism>
<dbReference type="EMBL" id="JAVALS010000002">
    <property type="protein sequence ID" value="MDP5226500.1"/>
    <property type="molecule type" value="Genomic_DNA"/>
</dbReference>
<evidence type="ECO:0000313" key="3">
    <source>
        <dbReference type="Proteomes" id="UP001232725"/>
    </source>
</evidence>
<dbReference type="Proteomes" id="UP001232725">
    <property type="component" value="Unassembled WGS sequence"/>
</dbReference>
<keyword evidence="3" id="KW-1185">Reference proteome</keyword>
<feature type="region of interest" description="Disordered" evidence="1">
    <location>
        <begin position="55"/>
        <end position="75"/>
    </location>
</feature>
<accession>A0ABT9ILM6</accession>
<protein>
    <submittedName>
        <fullName evidence="2">Uncharacterized protein</fullName>
    </submittedName>
</protein>
<evidence type="ECO:0000256" key="1">
    <source>
        <dbReference type="SAM" id="MobiDB-lite"/>
    </source>
</evidence>
<reference evidence="2 3" key="1">
    <citation type="submission" date="2023-08" db="EMBL/GenBank/DDBJ databases">
        <title>Arthrobacter horti sp. nov., isolated from forest soil.</title>
        <authorList>
            <person name="Park M."/>
        </authorList>
    </citation>
    <scope>NUCLEOTIDE SEQUENCE [LARGE SCALE GENOMIC DNA]</scope>
    <source>
        <strain evidence="2 3">YJM1</strain>
    </source>
</reference>
<name>A0ABT9ILM6_9MICC</name>
<gene>
    <name evidence="2" type="ORF">Q9R02_04950</name>
</gene>
<sequence length="75" mass="8595">MEVIAVTERTRKFMHLTEKATNLFGPASHGDSEAPVVHKHDDFEKASEDELQTFEIETDSQGHHYATRKDHEEDS</sequence>
<comment type="caution">
    <text evidence="2">The sequence shown here is derived from an EMBL/GenBank/DDBJ whole genome shotgun (WGS) entry which is preliminary data.</text>
</comment>